<accession>A0ABM8B8I6</accession>
<dbReference type="PANTHER" id="PTHR33969">
    <property type="entry name" value="SEGREGATION AND CONDENSATION PROTEIN A"/>
    <property type="match status" value="1"/>
</dbReference>
<evidence type="ECO:0000313" key="4">
    <source>
        <dbReference type="Proteomes" id="UP001321766"/>
    </source>
</evidence>
<dbReference type="PANTHER" id="PTHR33969:SF2">
    <property type="entry name" value="SEGREGATION AND CONDENSATION PROTEIN A"/>
    <property type="match status" value="1"/>
</dbReference>
<protein>
    <recommendedName>
        <fullName evidence="2">Segregation and condensation protein A</fullName>
    </recommendedName>
</protein>
<evidence type="ECO:0000256" key="1">
    <source>
        <dbReference type="ARBA" id="ARBA00022829"/>
    </source>
</evidence>
<dbReference type="InterPro" id="IPR003768">
    <property type="entry name" value="ScpA"/>
</dbReference>
<name>A0ABM8B8I6_9BIFI</name>
<evidence type="ECO:0000313" key="3">
    <source>
        <dbReference type="EMBL" id="BDR53203.1"/>
    </source>
</evidence>
<dbReference type="Proteomes" id="UP001321766">
    <property type="component" value="Chromosome"/>
</dbReference>
<organism evidence="3 4">
    <name type="scientific">Bombiscardovia nodaiensis</name>
    <dbReference type="NCBI Taxonomy" id="2932181"/>
    <lineage>
        <taxon>Bacteria</taxon>
        <taxon>Bacillati</taxon>
        <taxon>Actinomycetota</taxon>
        <taxon>Actinomycetes</taxon>
        <taxon>Bifidobacteriales</taxon>
        <taxon>Bifidobacteriaceae</taxon>
        <taxon>Bombiscardovia</taxon>
    </lineage>
</organism>
<dbReference type="Gene3D" id="6.10.250.2410">
    <property type="match status" value="1"/>
</dbReference>
<gene>
    <name evidence="3" type="primary">scpA</name>
    <name evidence="3" type="ORF">KIM372_11100</name>
</gene>
<keyword evidence="4" id="KW-1185">Reference proteome</keyword>
<keyword evidence="1" id="KW-0159">Chromosome partition</keyword>
<dbReference type="Pfam" id="PF02616">
    <property type="entry name" value="SMC_ScpA"/>
    <property type="match status" value="1"/>
</dbReference>
<proteinExistence type="predicted"/>
<reference evidence="3 4" key="1">
    <citation type="journal article" date="2023" name="Microbiol. Spectr.">
        <title>Symbiosis of Carpenter Bees with Uncharacterized Lactic Acid Bacteria Showing NAD Auxotrophy.</title>
        <authorList>
            <person name="Kawasaki S."/>
            <person name="Ozawa K."/>
            <person name="Mori T."/>
            <person name="Yamamoto A."/>
            <person name="Ito M."/>
            <person name="Ohkuma M."/>
            <person name="Sakamoto M."/>
            <person name="Matsutani M."/>
        </authorList>
    </citation>
    <scope>NUCLEOTIDE SEQUENCE [LARGE SCALE GENOMIC DNA]</scope>
    <source>
        <strain evidence="3 4">Kim37-2</strain>
    </source>
</reference>
<sequence length="255" mass="27884">MDVYQGPFDALLSMLANRRLELTEISLGVITEEFLAYVKTLDLAQNMDEASSFLDVASILVEAKSAALLPDHGDSPANEQSLEALRERDLLFARLLQYKAFKEAAERFRLELAQGAAAVPHQAHLNADVAALLPALQFTTSPLQLAQLAAHALANAPASQVSVTQLHVPLVDLRQQAGVVRQRLLEAAGRPVSFASIIEQASSRLEVVARFLAVLILFKQQDIQYKQEGPYAPLYLRWVGQGQGEPIAVSEGDFE</sequence>
<evidence type="ECO:0000256" key="2">
    <source>
        <dbReference type="ARBA" id="ARBA00044777"/>
    </source>
</evidence>
<dbReference type="EMBL" id="AP026798">
    <property type="protein sequence ID" value="BDR53203.1"/>
    <property type="molecule type" value="Genomic_DNA"/>
</dbReference>